<dbReference type="OrthoDB" id="1858121at2759"/>
<dbReference type="PANTHER" id="PTHR31907">
    <property type="entry name" value="MLP-LIKE PROTEIN 423"/>
    <property type="match status" value="1"/>
</dbReference>
<accession>A0A2Z7CNV2</accession>
<organism evidence="2 3">
    <name type="scientific">Dorcoceras hygrometricum</name>
    <dbReference type="NCBI Taxonomy" id="472368"/>
    <lineage>
        <taxon>Eukaryota</taxon>
        <taxon>Viridiplantae</taxon>
        <taxon>Streptophyta</taxon>
        <taxon>Embryophyta</taxon>
        <taxon>Tracheophyta</taxon>
        <taxon>Spermatophyta</taxon>
        <taxon>Magnoliopsida</taxon>
        <taxon>eudicotyledons</taxon>
        <taxon>Gunneridae</taxon>
        <taxon>Pentapetalae</taxon>
        <taxon>asterids</taxon>
        <taxon>lamiids</taxon>
        <taxon>Lamiales</taxon>
        <taxon>Gesneriaceae</taxon>
        <taxon>Didymocarpoideae</taxon>
        <taxon>Trichosporeae</taxon>
        <taxon>Loxocarpinae</taxon>
        <taxon>Dorcoceras</taxon>
    </lineage>
</organism>
<dbReference type="SUPFAM" id="SSF55961">
    <property type="entry name" value="Bet v1-like"/>
    <property type="match status" value="1"/>
</dbReference>
<dbReference type="GO" id="GO:0006952">
    <property type="term" value="P:defense response"/>
    <property type="evidence" value="ECO:0007669"/>
    <property type="project" value="InterPro"/>
</dbReference>
<feature type="domain" description="Bet v I/Major latex protein" evidence="1">
    <location>
        <begin position="2"/>
        <end position="151"/>
    </location>
</feature>
<dbReference type="SMART" id="SM01037">
    <property type="entry name" value="Bet_v_1"/>
    <property type="match status" value="1"/>
</dbReference>
<dbReference type="InterPro" id="IPR051761">
    <property type="entry name" value="MLP-like_ligand-binding"/>
</dbReference>
<name>A0A2Z7CNV2_9LAMI</name>
<evidence type="ECO:0000313" key="3">
    <source>
        <dbReference type="Proteomes" id="UP000250235"/>
    </source>
</evidence>
<sequence>MGITGRLSAQIEVKCGGDVFHQLCKHKPHEVSNICSGLVQSCDLHQGSWGEVGSVIRWNYMIDGEQKVAKEIIEAIDEEKKTISFKVIEGDLLEFYRSFKVILQVETNGVNESVTWTFEYEKMNEDIEEPFTSLRLLVKIAIDIDRHYCSLMN</sequence>
<dbReference type="Pfam" id="PF00407">
    <property type="entry name" value="Bet_v_1"/>
    <property type="match status" value="1"/>
</dbReference>
<dbReference type="AlphaFoldDB" id="A0A2Z7CNV2"/>
<dbReference type="InterPro" id="IPR000916">
    <property type="entry name" value="Bet_v_I/MLP"/>
</dbReference>
<reference evidence="2 3" key="1">
    <citation type="journal article" date="2015" name="Proc. Natl. Acad. Sci. U.S.A.">
        <title>The resurrection genome of Boea hygrometrica: A blueprint for survival of dehydration.</title>
        <authorList>
            <person name="Xiao L."/>
            <person name="Yang G."/>
            <person name="Zhang L."/>
            <person name="Yang X."/>
            <person name="Zhao S."/>
            <person name="Ji Z."/>
            <person name="Zhou Q."/>
            <person name="Hu M."/>
            <person name="Wang Y."/>
            <person name="Chen M."/>
            <person name="Xu Y."/>
            <person name="Jin H."/>
            <person name="Xiao X."/>
            <person name="Hu G."/>
            <person name="Bao F."/>
            <person name="Hu Y."/>
            <person name="Wan P."/>
            <person name="Li L."/>
            <person name="Deng X."/>
            <person name="Kuang T."/>
            <person name="Xiang C."/>
            <person name="Zhu J.K."/>
            <person name="Oliver M.J."/>
            <person name="He Y."/>
        </authorList>
    </citation>
    <scope>NUCLEOTIDE SEQUENCE [LARGE SCALE GENOMIC DNA]</scope>
    <source>
        <strain evidence="3">cv. XS01</strain>
    </source>
</reference>
<evidence type="ECO:0000313" key="2">
    <source>
        <dbReference type="EMBL" id="KZV46399.1"/>
    </source>
</evidence>
<dbReference type="EMBL" id="KQ995671">
    <property type="protein sequence ID" value="KZV46399.1"/>
    <property type="molecule type" value="Genomic_DNA"/>
</dbReference>
<protein>
    <submittedName>
        <fullName evidence="2">Kirola-like</fullName>
    </submittedName>
</protein>
<gene>
    <name evidence="2" type="ORF">F511_23605</name>
</gene>
<evidence type="ECO:0000259" key="1">
    <source>
        <dbReference type="SMART" id="SM01037"/>
    </source>
</evidence>
<keyword evidence="3" id="KW-1185">Reference proteome</keyword>
<dbReference type="Gene3D" id="3.30.530.20">
    <property type="match status" value="1"/>
</dbReference>
<dbReference type="InterPro" id="IPR023393">
    <property type="entry name" value="START-like_dom_sf"/>
</dbReference>
<dbReference type="Proteomes" id="UP000250235">
    <property type="component" value="Unassembled WGS sequence"/>
</dbReference>
<proteinExistence type="predicted"/>
<dbReference type="CDD" id="cd07816">
    <property type="entry name" value="Bet_v1-like"/>
    <property type="match status" value="1"/>
</dbReference>